<feature type="transmembrane region" description="Helical" evidence="1">
    <location>
        <begin position="7"/>
        <end position="28"/>
    </location>
</feature>
<evidence type="ECO:0000313" key="2">
    <source>
        <dbReference type="EMBL" id="QPT40944.1"/>
    </source>
</evidence>
<reference evidence="3 4" key="1">
    <citation type="submission" date="2018-06" db="EMBL/GenBank/DDBJ databases">
        <authorList>
            <consortium name="Pathogen Informatics"/>
            <person name="Doyle S."/>
        </authorList>
    </citation>
    <scope>NUCLEOTIDE SEQUENCE [LARGE SCALE GENOMIC DNA]</scope>
    <source>
        <strain evidence="3 4">NCTC11997</strain>
    </source>
</reference>
<feature type="transmembrane region" description="Helical" evidence="1">
    <location>
        <begin position="109"/>
        <end position="126"/>
    </location>
</feature>
<dbReference type="EMBL" id="UGSB01000001">
    <property type="protein sequence ID" value="SUA53249.1"/>
    <property type="molecule type" value="Genomic_DNA"/>
</dbReference>
<gene>
    <name evidence="2" type="ORF">I6G29_05140</name>
    <name evidence="3" type="ORF">NCTC11997_01082</name>
</gene>
<accession>A0A378XF03</accession>
<feature type="transmembrane region" description="Helical" evidence="1">
    <location>
        <begin position="68"/>
        <end position="97"/>
    </location>
</feature>
<dbReference type="Proteomes" id="UP000594903">
    <property type="component" value="Chromosome"/>
</dbReference>
<name>A0A378XF03_9BURK</name>
<dbReference type="EMBL" id="CP065725">
    <property type="protein sequence ID" value="QPT40944.1"/>
    <property type="molecule type" value="Genomic_DNA"/>
</dbReference>
<dbReference type="OrthoDB" id="9806665at2"/>
<feature type="transmembrane region" description="Helical" evidence="1">
    <location>
        <begin position="161"/>
        <end position="180"/>
    </location>
</feature>
<proteinExistence type="predicted"/>
<keyword evidence="5" id="KW-1185">Reference proteome</keyword>
<evidence type="ECO:0000313" key="3">
    <source>
        <dbReference type="EMBL" id="SUA53249.1"/>
    </source>
</evidence>
<sequence>MTSMLLLLIQIICTLFCAALLLGAWFYWLRIPAFNPLVSNVTQLTNWLVVPLRKALPSTRYVDIGSLVAAYLTCAVQLLLTLLLIMGGQLGAVLIYIPLEALLVLAKNILNLVFWLTLFYAIMSWVNPLSPAMTLFRALLEPVLAPIRSLPVLNKMQGIDLSPLVLVIICQILLVGIRSFSSPIFQYLI</sequence>
<dbReference type="STRING" id="1122619.GCA_000373745_00703"/>
<dbReference type="InterPro" id="IPR003425">
    <property type="entry name" value="CCB3/YggT"/>
</dbReference>
<dbReference type="Pfam" id="PF02325">
    <property type="entry name" value="CCB3_YggT"/>
    <property type="match status" value="2"/>
</dbReference>
<evidence type="ECO:0000313" key="5">
    <source>
        <dbReference type="Proteomes" id="UP000594903"/>
    </source>
</evidence>
<reference evidence="2 5" key="2">
    <citation type="submission" date="2020-12" db="EMBL/GenBank/DDBJ databases">
        <title>FDA dAtabase for Regulatory Grade micrObial Sequences (FDA-ARGOS): Supporting development and validation of Infectious Disease Dx tests.</title>
        <authorList>
            <person name="Sproer C."/>
            <person name="Gronow S."/>
            <person name="Severitt S."/>
            <person name="Schroder I."/>
            <person name="Tallon L."/>
            <person name="Sadzewicz L."/>
            <person name="Zhao X."/>
            <person name="Boylan J."/>
            <person name="Ott S."/>
            <person name="Bowen H."/>
            <person name="Vavikolanu K."/>
            <person name="Mehta A."/>
            <person name="Aluvathingal J."/>
            <person name="Nadendla S."/>
            <person name="Lowell S."/>
            <person name="Myers T."/>
            <person name="Yan Y."/>
            <person name="Sichtig H."/>
        </authorList>
    </citation>
    <scope>NUCLEOTIDE SEQUENCE [LARGE SCALE GENOMIC DNA]</scope>
    <source>
        <strain evidence="2 5">FDAARGOS_872</strain>
    </source>
</reference>
<evidence type="ECO:0000256" key="1">
    <source>
        <dbReference type="SAM" id="Phobius"/>
    </source>
</evidence>
<protein>
    <submittedName>
        <fullName evidence="2 3">YGGT family</fullName>
    </submittedName>
</protein>
<dbReference type="Proteomes" id="UP000254603">
    <property type="component" value="Unassembled WGS sequence"/>
</dbReference>
<dbReference type="GO" id="GO:0016020">
    <property type="term" value="C:membrane"/>
    <property type="evidence" value="ECO:0007669"/>
    <property type="project" value="InterPro"/>
</dbReference>
<organism evidence="3 4">
    <name type="scientific">Oligella ureolytica</name>
    <dbReference type="NCBI Taxonomy" id="90244"/>
    <lineage>
        <taxon>Bacteria</taxon>
        <taxon>Pseudomonadati</taxon>
        <taxon>Pseudomonadota</taxon>
        <taxon>Betaproteobacteria</taxon>
        <taxon>Burkholderiales</taxon>
        <taxon>Alcaligenaceae</taxon>
        <taxon>Oligella</taxon>
    </lineage>
</organism>
<dbReference type="AlphaFoldDB" id="A0A378XF03"/>
<keyword evidence="1" id="KW-0812">Transmembrane</keyword>
<keyword evidence="1" id="KW-1133">Transmembrane helix</keyword>
<keyword evidence="1" id="KW-0472">Membrane</keyword>
<dbReference type="RefSeq" id="WP_018573880.1">
    <property type="nucleotide sequence ID" value="NZ_CP065725.1"/>
</dbReference>
<evidence type="ECO:0000313" key="4">
    <source>
        <dbReference type="Proteomes" id="UP000254603"/>
    </source>
</evidence>